<feature type="region of interest" description="Disordered" evidence="1">
    <location>
        <begin position="1"/>
        <end position="28"/>
    </location>
</feature>
<feature type="compositionally biased region" description="Low complexity" evidence="1">
    <location>
        <begin position="17"/>
        <end position="28"/>
    </location>
</feature>
<evidence type="ECO:0000256" key="1">
    <source>
        <dbReference type="SAM" id="MobiDB-lite"/>
    </source>
</evidence>
<proteinExistence type="predicted"/>
<protein>
    <recommendedName>
        <fullName evidence="4">F-box domain-containing protein</fullName>
    </recommendedName>
</protein>
<keyword evidence="3" id="KW-1185">Reference proteome</keyword>
<evidence type="ECO:0008006" key="4">
    <source>
        <dbReference type="Google" id="ProtNLM"/>
    </source>
</evidence>
<dbReference type="OrthoDB" id="5327538at2759"/>
<dbReference type="Proteomes" id="UP000799770">
    <property type="component" value="Unassembled WGS sequence"/>
</dbReference>
<gene>
    <name evidence="2" type="ORF">BDV96DRAFT_486682</name>
</gene>
<evidence type="ECO:0000313" key="3">
    <source>
        <dbReference type="Proteomes" id="UP000799770"/>
    </source>
</evidence>
<sequence length="532" mass="60775">MHSQRPSPPSLKRSVSEESQSSYASQATTVSRTSSKLLFGEIPLTPATTVDGRYRSNSSICNLVSSTNPGFLRFWLNEEIRENVLAHIEQEDLSNFRLVCHDFSARAAPHLFEYLTVTFKSSSFTKPARMEALSRIGRHVKTFTFHMPHGPETFLPPIIDPVTGEEKQLLYEPQVSAPPNVPGQVRQPKYGSQEIDDILVHQYPPIFHAATNVPAFVAAMSELINLQHLKVSCPGFDKTARFRRNAVDYALISMRIAVERAPLFSLSTLSLVPIHSGGLLYLHPMHGFGSTPSSAKRWGQIRRLNICMESIPYSSTSARTRTQSLEHLRILHAYLRTLSRGLTKLFFRWKGERGLSPLSLDREPCMLPVEEECMHPSMRGQVRGPRPLRFSRLRYMELENAVMDSVQISDFIHKHRRTLVEFLFEDVKLRHGNWDEALEPLTKIAGNDGWKRRQEEVMDVPIILSPVDIEPRIMGPLYEEQEDVREKKVHTLSRWLSKKESPHSKKSAKDSFWGGGEHMKRFLRGSIFPSWK</sequence>
<organism evidence="2 3">
    <name type="scientific">Lophiotrema nucula</name>
    <dbReference type="NCBI Taxonomy" id="690887"/>
    <lineage>
        <taxon>Eukaryota</taxon>
        <taxon>Fungi</taxon>
        <taxon>Dikarya</taxon>
        <taxon>Ascomycota</taxon>
        <taxon>Pezizomycotina</taxon>
        <taxon>Dothideomycetes</taxon>
        <taxon>Pleosporomycetidae</taxon>
        <taxon>Pleosporales</taxon>
        <taxon>Lophiotremataceae</taxon>
        <taxon>Lophiotrema</taxon>
    </lineage>
</organism>
<dbReference type="EMBL" id="ML977315">
    <property type="protein sequence ID" value="KAF2119475.1"/>
    <property type="molecule type" value="Genomic_DNA"/>
</dbReference>
<reference evidence="2" key="1">
    <citation type="journal article" date="2020" name="Stud. Mycol.">
        <title>101 Dothideomycetes genomes: a test case for predicting lifestyles and emergence of pathogens.</title>
        <authorList>
            <person name="Haridas S."/>
            <person name="Albert R."/>
            <person name="Binder M."/>
            <person name="Bloem J."/>
            <person name="Labutti K."/>
            <person name="Salamov A."/>
            <person name="Andreopoulos B."/>
            <person name="Baker S."/>
            <person name="Barry K."/>
            <person name="Bills G."/>
            <person name="Bluhm B."/>
            <person name="Cannon C."/>
            <person name="Castanera R."/>
            <person name="Culley D."/>
            <person name="Daum C."/>
            <person name="Ezra D."/>
            <person name="Gonzalez J."/>
            <person name="Henrissat B."/>
            <person name="Kuo A."/>
            <person name="Liang C."/>
            <person name="Lipzen A."/>
            <person name="Lutzoni F."/>
            <person name="Magnuson J."/>
            <person name="Mondo S."/>
            <person name="Nolan M."/>
            <person name="Ohm R."/>
            <person name="Pangilinan J."/>
            <person name="Park H.-J."/>
            <person name="Ramirez L."/>
            <person name="Alfaro M."/>
            <person name="Sun H."/>
            <person name="Tritt A."/>
            <person name="Yoshinaga Y."/>
            <person name="Zwiers L.-H."/>
            <person name="Turgeon B."/>
            <person name="Goodwin S."/>
            <person name="Spatafora J."/>
            <person name="Crous P."/>
            <person name="Grigoriev I."/>
        </authorList>
    </citation>
    <scope>NUCLEOTIDE SEQUENCE</scope>
    <source>
        <strain evidence="2">CBS 627.86</strain>
    </source>
</reference>
<evidence type="ECO:0000313" key="2">
    <source>
        <dbReference type="EMBL" id="KAF2119475.1"/>
    </source>
</evidence>
<accession>A0A6A5ZJL9</accession>
<name>A0A6A5ZJL9_9PLEO</name>
<dbReference type="AlphaFoldDB" id="A0A6A5ZJL9"/>